<comment type="catalytic activity">
    <reaction evidence="10 11">
        <text>(R)-pantoate + NADP(+) = 2-dehydropantoate + NADPH + H(+)</text>
        <dbReference type="Rhea" id="RHEA:16233"/>
        <dbReference type="ChEBI" id="CHEBI:11561"/>
        <dbReference type="ChEBI" id="CHEBI:15378"/>
        <dbReference type="ChEBI" id="CHEBI:15980"/>
        <dbReference type="ChEBI" id="CHEBI:57783"/>
        <dbReference type="ChEBI" id="CHEBI:58349"/>
        <dbReference type="EC" id="1.1.1.169"/>
    </reaction>
</comment>
<dbReference type="InterPro" id="IPR013332">
    <property type="entry name" value="KPR_N"/>
</dbReference>
<dbReference type="InterPro" id="IPR036291">
    <property type="entry name" value="NAD(P)-bd_dom_sf"/>
</dbReference>
<comment type="pathway">
    <text evidence="2 11">Cofactor biosynthesis; (R)-pantothenate biosynthesis; (R)-pantoate from 3-methyl-2-oxobutanoate: step 2/2.</text>
</comment>
<dbReference type="EMBL" id="CP048209">
    <property type="protein sequence ID" value="QHT60335.1"/>
    <property type="molecule type" value="Genomic_DNA"/>
</dbReference>
<dbReference type="InterPro" id="IPR050838">
    <property type="entry name" value="Ketopantoate_reductase"/>
</dbReference>
<dbReference type="GO" id="GO:0005737">
    <property type="term" value="C:cytoplasm"/>
    <property type="evidence" value="ECO:0007669"/>
    <property type="project" value="TreeGrafter"/>
</dbReference>
<evidence type="ECO:0000256" key="2">
    <source>
        <dbReference type="ARBA" id="ARBA00004994"/>
    </source>
</evidence>
<dbReference type="InterPro" id="IPR008927">
    <property type="entry name" value="6-PGluconate_DH-like_C_sf"/>
</dbReference>
<keyword evidence="6 11" id="KW-0566">Pantothenate biosynthesis</keyword>
<reference evidence="14 15" key="1">
    <citation type="submission" date="2020-01" db="EMBL/GenBank/DDBJ databases">
        <title>Paenibacillus sp. nov., isolated from tomato rhizosphere.</title>
        <authorList>
            <person name="Weon H.-Y."/>
            <person name="Lee S.A."/>
        </authorList>
    </citation>
    <scope>NUCLEOTIDE SEQUENCE [LARGE SCALE GENOMIC DNA]</scope>
    <source>
        <strain evidence="14 15">12200R-189</strain>
    </source>
</reference>
<evidence type="ECO:0000256" key="11">
    <source>
        <dbReference type="RuleBase" id="RU362068"/>
    </source>
</evidence>
<dbReference type="PANTHER" id="PTHR43765:SF2">
    <property type="entry name" value="2-DEHYDROPANTOATE 2-REDUCTASE"/>
    <property type="match status" value="1"/>
</dbReference>
<dbReference type="Gene3D" id="3.40.50.720">
    <property type="entry name" value="NAD(P)-binding Rossmann-like Domain"/>
    <property type="match status" value="1"/>
</dbReference>
<evidence type="ECO:0000256" key="6">
    <source>
        <dbReference type="ARBA" id="ARBA00022655"/>
    </source>
</evidence>
<dbReference type="Pfam" id="PF02558">
    <property type="entry name" value="ApbA"/>
    <property type="match status" value="1"/>
</dbReference>
<dbReference type="Pfam" id="PF08546">
    <property type="entry name" value="ApbA_C"/>
    <property type="match status" value="1"/>
</dbReference>
<evidence type="ECO:0000259" key="13">
    <source>
        <dbReference type="Pfam" id="PF08546"/>
    </source>
</evidence>
<evidence type="ECO:0000256" key="3">
    <source>
        <dbReference type="ARBA" id="ARBA00007870"/>
    </source>
</evidence>
<comment type="function">
    <text evidence="1 11">Catalyzes the NADPH-dependent reduction of ketopantoate into pantoic acid.</text>
</comment>
<protein>
    <recommendedName>
        <fullName evidence="5 11">2-dehydropantoate 2-reductase</fullName>
        <ecNumber evidence="4 11">1.1.1.169</ecNumber>
    </recommendedName>
    <alternativeName>
        <fullName evidence="9 11">Ketopantoate reductase</fullName>
    </alternativeName>
</protein>
<name>A0A6C0G5I4_9BACL</name>
<feature type="domain" description="Ketopantoate reductase N-terminal" evidence="12">
    <location>
        <begin position="4"/>
        <end position="159"/>
    </location>
</feature>
<dbReference type="GO" id="GO:0015940">
    <property type="term" value="P:pantothenate biosynthetic process"/>
    <property type="evidence" value="ECO:0007669"/>
    <property type="project" value="UniProtKB-UniPathway"/>
</dbReference>
<evidence type="ECO:0000256" key="9">
    <source>
        <dbReference type="ARBA" id="ARBA00032024"/>
    </source>
</evidence>
<dbReference type="EC" id="1.1.1.169" evidence="4 11"/>
<comment type="similarity">
    <text evidence="3 11">Belongs to the ketopantoate reductase family.</text>
</comment>
<dbReference type="Gene3D" id="1.10.1040.10">
    <property type="entry name" value="N-(1-d-carboxylethyl)-l-norvaline Dehydrogenase, domain 2"/>
    <property type="match status" value="1"/>
</dbReference>
<evidence type="ECO:0000256" key="10">
    <source>
        <dbReference type="ARBA" id="ARBA00048793"/>
    </source>
</evidence>
<dbReference type="RefSeq" id="WP_162356471.1">
    <property type="nucleotide sequence ID" value="NZ_CP048209.1"/>
</dbReference>
<proteinExistence type="inferred from homology"/>
<dbReference type="KEGG" id="plyc:GXP70_10535"/>
<evidence type="ECO:0000313" key="15">
    <source>
        <dbReference type="Proteomes" id="UP000476064"/>
    </source>
</evidence>
<gene>
    <name evidence="14" type="ORF">GXP70_10535</name>
</gene>
<dbReference type="SUPFAM" id="SSF48179">
    <property type="entry name" value="6-phosphogluconate dehydrogenase C-terminal domain-like"/>
    <property type="match status" value="1"/>
</dbReference>
<dbReference type="Proteomes" id="UP000476064">
    <property type="component" value="Chromosome"/>
</dbReference>
<sequence length="316" mass="33800">MKYTVVGAGAIGLLYAARLAMAGEEVLVVTRTDEQAQSLMKKGLLFKDASGAEHGLRMAAQPVSRFSAAGGPPAFAPGCVLLAVKQPHISEELLRGLRRIVPAGVPLLALQNGIGHLERLRDALPHSAVYAAITTEGALRPDMRSVIHTGIGQLTFGGWTPDNLSEGDSDAQKMLLHALIHAGIQAILSNDMKDQVFLKLLINAVVNPLTAIFQVKNGELPRDAYRARMMRALHDESVAILRAAGMAGHDGLWERLLEVCAATAANESSMLRDVRAGRATEISWINGGIIRYAERLGLPSRMNEAVLALVEALNAS</sequence>
<keyword evidence="8 11" id="KW-0560">Oxidoreductase</keyword>
<dbReference type="AlphaFoldDB" id="A0A6C0G5I4"/>
<evidence type="ECO:0000256" key="7">
    <source>
        <dbReference type="ARBA" id="ARBA00022857"/>
    </source>
</evidence>
<dbReference type="NCBIfam" id="TIGR00745">
    <property type="entry name" value="apbA_panE"/>
    <property type="match status" value="1"/>
</dbReference>
<dbReference type="InterPro" id="IPR003710">
    <property type="entry name" value="ApbA"/>
</dbReference>
<evidence type="ECO:0000259" key="12">
    <source>
        <dbReference type="Pfam" id="PF02558"/>
    </source>
</evidence>
<dbReference type="InterPro" id="IPR013752">
    <property type="entry name" value="KPA_reductase"/>
</dbReference>
<dbReference type="GO" id="GO:0008677">
    <property type="term" value="F:2-dehydropantoate 2-reductase activity"/>
    <property type="evidence" value="ECO:0007669"/>
    <property type="project" value="UniProtKB-EC"/>
</dbReference>
<evidence type="ECO:0000256" key="4">
    <source>
        <dbReference type="ARBA" id="ARBA00013014"/>
    </source>
</evidence>
<feature type="domain" description="Ketopantoate reductase C-terminal" evidence="13">
    <location>
        <begin position="192"/>
        <end position="313"/>
    </location>
</feature>
<accession>A0A6C0G5I4</accession>
<dbReference type="GO" id="GO:0050661">
    <property type="term" value="F:NADP binding"/>
    <property type="evidence" value="ECO:0007669"/>
    <property type="project" value="TreeGrafter"/>
</dbReference>
<dbReference type="UniPathway" id="UPA00028">
    <property type="reaction ID" value="UER00004"/>
</dbReference>
<keyword evidence="15" id="KW-1185">Reference proteome</keyword>
<dbReference type="PANTHER" id="PTHR43765">
    <property type="entry name" value="2-DEHYDROPANTOATE 2-REDUCTASE-RELATED"/>
    <property type="match status" value="1"/>
</dbReference>
<evidence type="ECO:0000256" key="1">
    <source>
        <dbReference type="ARBA" id="ARBA00002919"/>
    </source>
</evidence>
<dbReference type="InterPro" id="IPR013328">
    <property type="entry name" value="6PGD_dom2"/>
</dbReference>
<evidence type="ECO:0000256" key="8">
    <source>
        <dbReference type="ARBA" id="ARBA00023002"/>
    </source>
</evidence>
<keyword evidence="7 11" id="KW-0521">NADP</keyword>
<evidence type="ECO:0000256" key="5">
    <source>
        <dbReference type="ARBA" id="ARBA00019465"/>
    </source>
</evidence>
<dbReference type="SUPFAM" id="SSF51735">
    <property type="entry name" value="NAD(P)-binding Rossmann-fold domains"/>
    <property type="match status" value="1"/>
</dbReference>
<organism evidence="14 15">
    <name type="scientific">Paenibacillus lycopersici</name>
    <dbReference type="NCBI Taxonomy" id="2704462"/>
    <lineage>
        <taxon>Bacteria</taxon>
        <taxon>Bacillati</taxon>
        <taxon>Bacillota</taxon>
        <taxon>Bacilli</taxon>
        <taxon>Bacillales</taxon>
        <taxon>Paenibacillaceae</taxon>
        <taxon>Paenibacillus</taxon>
    </lineage>
</organism>
<evidence type="ECO:0000313" key="14">
    <source>
        <dbReference type="EMBL" id="QHT60335.1"/>
    </source>
</evidence>